<proteinExistence type="predicted"/>
<name>A0A7X9FR61_9DELT</name>
<gene>
    <name evidence="1" type="ORF">GYA55_04055</name>
</gene>
<dbReference type="InterPro" id="IPR027271">
    <property type="entry name" value="Acetolactate_synth/TF_NikR_C"/>
</dbReference>
<accession>A0A7X9FR61</accession>
<dbReference type="AlphaFoldDB" id="A0A7X9FR61"/>
<reference evidence="1 2" key="1">
    <citation type="journal article" date="2020" name="Biotechnol. Biofuels">
        <title>New insights from the biogas microbiome by comprehensive genome-resolved metagenomics of nearly 1600 species originating from multiple anaerobic digesters.</title>
        <authorList>
            <person name="Campanaro S."/>
            <person name="Treu L."/>
            <person name="Rodriguez-R L.M."/>
            <person name="Kovalovszki A."/>
            <person name="Ziels R.M."/>
            <person name="Maus I."/>
            <person name="Zhu X."/>
            <person name="Kougias P.G."/>
            <person name="Basile A."/>
            <person name="Luo G."/>
            <person name="Schluter A."/>
            <person name="Konstantinidis K.T."/>
            <person name="Angelidaki I."/>
        </authorList>
    </citation>
    <scope>NUCLEOTIDE SEQUENCE [LARGE SCALE GENOMIC DNA]</scope>
    <source>
        <strain evidence="1">AS27yjCOA_65</strain>
    </source>
</reference>
<protein>
    <submittedName>
        <fullName evidence="1">Uncharacterized protein</fullName>
    </submittedName>
</protein>
<organism evidence="1 2">
    <name type="scientific">SAR324 cluster bacterium</name>
    <dbReference type="NCBI Taxonomy" id="2024889"/>
    <lineage>
        <taxon>Bacteria</taxon>
        <taxon>Deltaproteobacteria</taxon>
        <taxon>SAR324 cluster</taxon>
    </lineage>
</organism>
<dbReference type="Proteomes" id="UP000524246">
    <property type="component" value="Unassembled WGS sequence"/>
</dbReference>
<dbReference type="InterPro" id="IPR045865">
    <property type="entry name" value="ACT-like_dom_sf"/>
</dbReference>
<evidence type="ECO:0000313" key="1">
    <source>
        <dbReference type="EMBL" id="NMC62319.1"/>
    </source>
</evidence>
<dbReference type="SUPFAM" id="SSF55021">
    <property type="entry name" value="ACT-like"/>
    <property type="match status" value="1"/>
</dbReference>
<evidence type="ECO:0000313" key="2">
    <source>
        <dbReference type="Proteomes" id="UP000524246"/>
    </source>
</evidence>
<dbReference type="Gene3D" id="3.30.70.1150">
    <property type="entry name" value="ACT-like. Chain A, domain 2"/>
    <property type="match status" value="1"/>
</dbReference>
<sequence>MKKDVMLVLVSLRSKQAPRVQKILTDWGCLIKTRLGLHEGTLKDCTESGLLFLELVGTSAQHKELARKLNLLSGVQAKLIKLRV</sequence>
<dbReference type="EMBL" id="JAAZON010000165">
    <property type="protein sequence ID" value="NMC62319.1"/>
    <property type="molecule type" value="Genomic_DNA"/>
</dbReference>
<comment type="caution">
    <text evidence="1">The sequence shown here is derived from an EMBL/GenBank/DDBJ whole genome shotgun (WGS) entry which is preliminary data.</text>
</comment>